<dbReference type="PANTHER" id="PTHR43853">
    <property type="entry name" value="3-KETOACYL-COA THIOLASE, PEROXISOMAL"/>
    <property type="match status" value="1"/>
</dbReference>
<comment type="pathway">
    <text evidence="2">Lipid metabolism.</text>
</comment>
<evidence type="ECO:0000259" key="12">
    <source>
        <dbReference type="Pfam" id="PF00108"/>
    </source>
</evidence>
<dbReference type="SUPFAM" id="SSF53901">
    <property type="entry name" value="Thiolase-like"/>
    <property type="match status" value="2"/>
</dbReference>
<dbReference type="InterPro" id="IPR016039">
    <property type="entry name" value="Thiolase-like"/>
</dbReference>
<evidence type="ECO:0000313" key="14">
    <source>
        <dbReference type="EMBL" id="CAA9245170.1"/>
    </source>
</evidence>
<dbReference type="EMBL" id="CADCTF010000098">
    <property type="protein sequence ID" value="CAA9245170.1"/>
    <property type="molecule type" value="Genomic_DNA"/>
</dbReference>
<evidence type="ECO:0000256" key="4">
    <source>
        <dbReference type="ARBA" id="ARBA00022679"/>
    </source>
</evidence>
<dbReference type="GO" id="GO:0005737">
    <property type="term" value="C:cytoplasm"/>
    <property type="evidence" value="ECO:0007669"/>
    <property type="project" value="UniProtKB-ARBA"/>
</dbReference>
<evidence type="ECO:0000256" key="8">
    <source>
        <dbReference type="ARBA" id="ARBA00023140"/>
    </source>
</evidence>
<name>A0A6J4IB11_9ACTN</name>
<keyword evidence="6" id="KW-0809">Transit peptide</keyword>
<feature type="active site" description="Proton acceptor" evidence="10">
    <location>
        <position position="358"/>
    </location>
</feature>
<keyword evidence="7" id="KW-0443">Lipid metabolism</keyword>
<evidence type="ECO:0000256" key="7">
    <source>
        <dbReference type="ARBA" id="ARBA00023098"/>
    </source>
</evidence>
<evidence type="ECO:0000256" key="10">
    <source>
        <dbReference type="PIRSR" id="PIRSR000429-1"/>
    </source>
</evidence>
<dbReference type="Gene3D" id="3.40.47.10">
    <property type="match status" value="1"/>
</dbReference>
<dbReference type="PROSITE" id="PS00098">
    <property type="entry name" value="THIOLASE_1"/>
    <property type="match status" value="1"/>
</dbReference>
<dbReference type="Pfam" id="PF02803">
    <property type="entry name" value="Thiolase_C"/>
    <property type="match status" value="1"/>
</dbReference>
<keyword evidence="5" id="KW-0276">Fatty acid metabolism</keyword>
<protein>
    <submittedName>
        <fullName evidence="14">3-ketoacyl-CoA thiolase @ Acetyl-CoA acetyltransferase</fullName>
        <ecNumber evidence="14">2.3.1.16</ecNumber>
        <ecNumber evidence="14">2.3.1.9</ecNumber>
    </submittedName>
</protein>
<dbReference type="PANTHER" id="PTHR43853:SF8">
    <property type="entry name" value="3-KETOACYL-COA THIOLASE, PEROXISOMAL"/>
    <property type="match status" value="1"/>
</dbReference>
<dbReference type="EC" id="2.3.1.9" evidence="14"/>
<evidence type="ECO:0000259" key="13">
    <source>
        <dbReference type="Pfam" id="PF02803"/>
    </source>
</evidence>
<dbReference type="GO" id="GO:0010124">
    <property type="term" value="P:phenylacetate catabolic process"/>
    <property type="evidence" value="ECO:0007669"/>
    <property type="project" value="TreeGrafter"/>
</dbReference>
<evidence type="ECO:0000256" key="11">
    <source>
        <dbReference type="RuleBase" id="RU003557"/>
    </source>
</evidence>
<keyword evidence="4 11" id="KW-0808">Transferase</keyword>
<comment type="similarity">
    <text evidence="3 11">Belongs to the thiolase-like superfamily. Thiolase family.</text>
</comment>
<dbReference type="EC" id="2.3.1.16" evidence="14"/>
<feature type="domain" description="Thiolase N-terminal" evidence="12">
    <location>
        <begin position="8"/>
        <end position="271"/>
    </location>
</feature>
<dbReference type="InterPro" id="IPR050215">
    <property type="entry name" value="Thiolase-like_sf_Thiolase"/>
</dbReference>
<evidence type="ECO:0000256" key="2">
    <source>
        <dbReference type="ARBA" id="ARBA00005189"/>
    </source>
</evidence>
<dbReference type="Pfam" id="PF00108">
    <property type="entry name" value="Thiolase_N"/>
    <property type="match status" value="1"/>
</dbReference>
<keyword evidence="8" id="KW-0576">Peroxisome</keyword>
<sequence>MLDTNEAVIVATARTPIGRANKGSLVDVRADEMLANIMIALMEKVPQVDKNEITDIIAGNVAQTGETGFSIARTAGILAGFPLGVPGLTINRFCSSSLQSVRSAAHAIQAGEGDIYVACGVEKSSRPPAPEGEAAAPPARARGIGPGGLNPKLLGKGAFPNVYIPMGMTAENVAVKYKVSREDQDAFAALSQQRAVAAQEAGVFDNEITPVTKEDGTVVSKDDGPRPGTTKEKLAQLVPVFKKPEDGGTVTAGNACPLNDGAAAVLVMSRSKADQLGIKPLARVVASEISGNDPEIMGVAPIDAVGNLLRKQGMTIKDVDVVELNEAFAAQVLPVCWESGIDIDTQLNPHGGAIALGHPFGMTGARIMTALINDLQTLDKTIGIETMCAAGGMAMAMMIERLN</sequence>
<evidence type="ECO:0000256" key="1">
    <source>
        <dbReference type="ARBA" id="ARBA00004275"/>
    </source>
</evidence>
<dbReference type="InterPro" id="IPR020615">
    <property type="entry name" value="Thiolase_acyl_enz_int_AS"/>
</dbReference>
<feature type="active site" description="Acyl-thioester intermediate" evidence="10">
    <location>
        <position position="94"/>
    </location>
</feature>
<gene>
    <name evidence="14" type="ORF">AVDCRST_MAG50-1920</name>
</gene>
<accession>A0A6J4IB11</accession>
<keyword evidence="9 11" id="KW-0012">Acyltransferase</keyword>
<dbReference type="InterPro" id="IPR002155">
    <property type="entry name" value="Thiolase"/>
</dbReference>
<dbReference type="GO" id="GO:0006635">
    <property type="term" value="P:fatty acid beta-oxidation"/>
    <property type="evidence" value="ECO:0007669"/>
    <property type="project" value="TreeGrafter"/>
</dbReference>
<dbReference type="GO" id="GO:0003985">
    <property type="term" value="F:acetyl-CoA C-acetyltransferase activity"/>
    <property type="evidence" value="ECO:0007669"/>
    <property type="project" value="UniProtKB-EC"/>
</dbReference>
<dbReference type="AlphaFoldDB" id="A0A6J4IB11"/>
<organism evidence="14">
    <name type="scientific">uncultured Acidimicrobiales bacterium</name>
    <dbReference type="NCBI Taxonomy" id="310071"/>
    <lineage>
        <taxon>Bacteria</taxon>
        <taxon>Bacillati</taxon>
        <taxon>Actinomycetota</taxon>
        <taxon>Acidimicrobiia</taxon>
        <taxon>Acidimicrobiales</taxon>
        <taxon>environmental samples</taxon>
    </lineage>
</organism>
<dbReference type="CDD" id="cd00751">
    <property type="entry name" value="thiolase"/>
    <property type="match status" value="1"/>
</dbReference>
<dbReference type="InterPro" id="IPR020613">
    <property type="entry name" value="Thiolase_CS"/>
</dbReference>
<evidence type="ECO:0000256" key="3">
    <source>
        <dbReference type="ARBA" id="ARBA00010982"/>
    </source>
</evidence>
<dbReference type="NCBIfam" id="TIGR01930">
    <property type="entry name" value="AcCoA-C-Actrans"/>
    <property type="match status" value="1"/>
</dbReference>
<proteinExistence type="inferred from homology"/>
<reference evidence="14" key="1">
    <citation type="submission" date="2020-02" db="EMBL/GenBank/DDBJ databases">
        <authorList>
            <person name="Meier V. D."/>
        </authorList>
    </citation>
    <scope>NUCLEOTIDE SEQUENCE</scope>
    <source>
        <strain evidence="14">AVDCRST_MAG50</strain>
    </source>
</reference>
<evidence type="ECO:0000256" key="9">
    <source>
        <dbReference type="ARBA" id="ARBA00023315"/>
    </source>
</evidence>
<evidence type="ECO:0000256" key="5">
    <source>
        <dbReference type="ARBA" id="ARBA00022832"/>
    </source>
</evidence>
<feature type="active site" description="Proton acceptor" evidence="10">
    <location>
        <position position="388"/>
    </location>
</feature>
<dbReference type="FunFam" id="3.40.47.10:FF:000010">
    <property type="entry name" value="Acetyl-CoA acetyltransferase (Thiolase)"/>
    <property type="match status" value="1"/>
</dbReference>
<dbReference type="PROSITE" id="PS00737">
    <property type="entry name" value="THIOLASE_2"/>
    <property type="match status" value="1"/>
</dbReference>
<comment type="subcellular location">
    <subcellularLocation>
        <location evidence="1">Peroxisome</location>
    </subcellularLocation>
</comment>
<dbReference type="InterPro" id="IPR020616">
    <property type="entry name" value="Thiolase_N"/>
</dbReference>
<dbReference type="InterPro" id="IPR020617">
    <property type="entry name" value="Thiolase_C"/>
</dbReference>
<dbReference type="PIRSF" id="PIRSF000429">
    <property type="entry name" value="Ac-CoA_Ac_transf"/>
    <property type="match status" value="1"/>
</dbReference>
<feature type="domain" description="Thiolase C-terminal" evidence="13">
    <location>
        <begin position="279"/>
        <end position="401"/>
    </location>
</feature>
<evidence type="ECO:0000256" key="6">
    <source>
        <dbReference type="ARBA" id="ARBA00022946"/>
    </source>
</evidence>